<feature type="region of interest" description="Disordered" evidence="1">
    <location>
        <begin position="89"/>
        <end position="121"/>
    </location>
</feature>
<evidence type="ECO:0000256" key="1">
    <source>
        <dbReference type="SAM" id="MobiDB-lite"/>
    </source>
</evidence>
<comment type="caution">
    <text evidence="2">The sequence shown here is derived from an EMBL/GenBank/DDBJ whole genome shotgun (WGS) entry which is preliminary data.</text>
</comment>
<evidence type="ECO:0000313" key="2">
    <source>
        <dbReference type="EMBL" id="MBB5979222.1"/>
    </source>
</evidence>
<name>A0A841DL14_9ACTN</name>
<accession>A0A841DL14</accession>
<gene>
    <name evidence="2" type="ORF">HDA44_002563</name>
</gene>
<organism evidence="2 3">
    <name type="scientific">Kribbella solani</name>
    <dbReference type="NCBI Taxonomy" id="236067"/>
    <lineage>
        <taxon>Bacteria</taxon>
        <taxon>Bacillati</taxon>
        <taxon>Actinomycetota</taxon>
        <taxon>Actinomycetes</taxon>
        <taxon>Propionibacteriales</taxon>
        <taxon>Kribbellaceae</taxon>
        <taxon>Kribbella</taxon>
    </lineage>
</organism>
<keyword evidence="3" id="KW-1185">Reference proteome</keyword>
<reference evidence="2 3" key="1">
    <citation type="submission" date="2020-08" db="EMBL/GenBank/DDBJ databases">
        <title>Sequencing the genomes of 1000 actinobacteria strains.</title>
        <authorList>
            <person name="Klenk H.-P."/>
        </authorList>
    </citation>
    <scope>NUCLEOTIDE SEQUENCE [LARGE SCALE GENOMIC DNA]</scope>
    <source>
        <strain evidence="2 3">DSM 17294</strain>
    </source>
</reference>
<feature type="compositionally biased region" description="Acidic residues" evidence="1">
    <location>
        <begin position="103"/>
        <end position="112"/>
    </location>
</feature>
<dbReference type="Proteomes" id="UP000558997">
    <property type="component" value="Unassembled WGS sequence"/>
</dbReference>
<dbReference type="AlphaFoldDB" id="A0A841DL14"/>
<dbReference type="RefSeq" id="WP_184834060.1">
    <property type="nucleotide sequence ID" value="NZ_BAAAVN010000001.1"/>
</dbReference>
<dbReference type="EMBL" id="JACHNF010000001">
    <property type="protein sequence ID" value="MBB5979222.1"/>
    <property type="molecule type" value="Genomic_DNA"/>
</dbReference>
<feature type="compositionally biased region" description="Basic and acidic residues" evidence="1">
    <location>
        <begin position="89"/>
        <end position="102"/>
    </location>
</feature>
<evidence type="ECO:0000313" key="3">
    <source>
        <dbReference type="Proteomes" id="UP000558997"/>
    </source>
</evidence>
<proteinExistence type="predicted"/>
<protein>
    <submittedName>
        <fullName evidence="2">Uncharacterized protein</fullName>
    </submittedName>
</protein>
<sequence>MESLYNLPNGDSLHLVDTATVSELLPQVLELFRAGGTEPVFFGDQARRPEGVLISFGQWSEYEARKAEAEADRRVEDITRERLATARPEDWVPFEDAAREGDWDLDVEDGESAGDSGNRRA</sequence>